<evidence type="ECO:0000256" key="6">
    <source>
        <dbReference type="ARBA" id="ARBA00022776"/>
    </source>
</evidence>
<dbReference type="PRINTS" id="PR00380">
    <property type="entry name" value="KINESINHEAVY"/>
</dbReference>
<dbReference type="Pfam" id="PF00225">
    <property type="entry name" value="Kinesin"/>
    <property type="match status" value="1"/>
</dbReference>
<dbReference type="GO" id="GO:0044732">
    <property type="term" value="C:mitotic spindle pole body"/>
    <property type="evidence" value="ECO:0007669"/>
    <property type="project" value="EnsemblFungi"/>
</dbReference>
<comment type="similarity">
    <text evidence="12">Belongs to the TRAFAC class myosin-kinesin ATPase superfamily. Kinesin family. KIN-5/BimC subfamily.</text>
</comment>
<feature type="binding site" evidence="13">
    <location>
        <begin position="155"/>
        <end position="162"/>
    </location>
    <ligand>
        <name>ATP</name>
        <dbReference type="ChEBI" id="CHEBI:30616"/>
    </ligand>
</feature>
<dbReference type="OMA" id="DWETFDQ"/>
<dbReference type="InterPro" id="IPR047241">
    <property type="entry name" value="KIF11-like_kin_motor_dom"/>
</dbReference>
<dbReference type="PANTHER" id="PTHR47970:SF12">
    <property type="entry name" value="KINESIN FAMILY MEMBER 11"/>
    <property type="match status" value="1"/>
</dbReference>
<evidence type="ECO:0000256" key="14">
    <source>
        <dbReference type="SAM" id="Coils"/>
    </source>
</evidence>
<evidence type="ECO:0000256" key="12">
    <source>
        <dbReference type="ARBA" id="ARBA00034704"/>
    </source>
</evidence>
<dbReference type="SMART" id="SM00129">
    <property type="entry name" value="KISc"/>
    <property type="match status" value="1"/>
</dbReference>
<dbReference type="InterPro" id="IPR047149">
    <property type="entry name" value="KIF11-like"/>
</dbReference>
<dbReference type="GeneID" id="25034721"/>
<comment type="subcellular location">
    <subcellularLocation>
        <location evidence="1">Cytoplasm</location>
        <location evidence="1">Cytoskeleton</location>
    </subcellularLocation>
</comment>
<keyword evidence="5 13" id="KW-0547">Nucleotide-binding</keyword>
<dbReference type="CDD" id="cd01364">
    <property type="entry name" value="KISc_BimC_Eg5"/>
    <property type="match status" value="1"/>
</dbReference>
<dbReference type="PROSITE" id="PS50067">
    <property type="entry name" value="KINESIN_MOTOR_2"/>
    <property type="match status" value="1"/>
</dbReference>
<evidence type="ECO:0000256" key="13">
    <source>
        <dbReference type="PROSITE-ProRule" id="PRU00283"/>
    </source>
</evidence>
<dbReference type="InterPro" id="IPR036961">
    <property type="entry name" value="Kinesin_motor_dom_sf"/>
</dbReference>
<evidence type="ECO:0000256" key="1">
    <source>
        <dbReference type="ARBA" id="ARBA00004245"/>
    </source>
</evidence>
<dbReference type="GO" id="GO:0000073">
    <property type="term" value="P:initial mitotic spindle pole body separation"/>
    <property type="evidence" value="ECO:0007669"/>
    <property type="project" value="UniProtKB-ARBA"/>
</dbReference>
<gene>
    <name evidence="17" type="ORF">SPOG_00389</name>
</gene>
<feature type="coiled-coil region" evidence="14">
    <location>
        <begin position="481"/>
        <end position="557"/>
    </location>
</feature>
<feature type="domain" description="Kinesin motor" evidence="16">
    <location>
        <begin position="68"/>
        <end position="421"/>
    </location>
</feature>
<reference evidence="17 18" key="1">
    <citation type="journal article" date="2011" name="Science">
        <title>Comparative functional genomics of the fission yeasts.</title>
        <authorList>
            <person name="Rhind N."/>
            <person name="Chen Z."/>
            <person name="Yassour M."/>
            <person name="Thompson D.A."/>
            <person name="Haas B.J."/>
            <person name="Habib N."/>
            <person name="Wapinski I."/>
            <person name="Roy S."/>
            <person name="Lin M.F."/>
            <person name="Heiman D.I."/>
            <person name="Young S.K."/>
            <person name="Furuya K."/>
            <person name="Guo Y."/>
            <person name="Pidoux A."/>
            <person name="Chen H.M."/>
            <person name="Robbertse B."/>
            <person name="Goldberg J.M."/>
            <person name="Aoki K."/>
            <person name="Bayne E.H."/>
            <person name="Berlin A.M."/>
            <person name="Desjardins C.A."/>
            <person name="Dobbs E."/>
            <person name="Dukaj L."/>
            <person name="Fan L."/>
            <person name="FitzGerald M.G."/>
            <person name="French C."/>
            <person name="Gujja S."/>
            <person name="Hansen K."/>
            <person name="Keifenheim D."/>
            <person name="Levin J.Z."/>
            <person name="Mosher R.A."/>
            <person name="Mueller C.A."/>
            <person name="Pfiffner J."/>
            <person name="Priest M."/>
            <person name="Russ C."/>
            <person name="Smialowska A."/>
            <person name="Swoboda P."/>
            <person name="Sykes S.M."/>
            <person name="Vaughn M."/>
            <person name="Vengrova S."/>
            <person name="Yoder R."/>
            <person name="Zeng Q."/>
            <person name="Allshire R."/>
            <person name="Baulcombe D."/>
            <person name="Birren B.W."/>
            <person name="Brown W."/>
            <person name="Ekwall K."/>
            <person name="Kellis M."/>
            <person name="Leatherwood J."/>
            <person name="Levin H."/>
            <person name="Margalit H."/>
            <person name="Martienssen R."/>
            <person name="Nieduszynski C.A."/>
            <person name="Spatafora J.W."/>
            <person name="Friedman N."/>
            <person name="Dalgaard J.Z."/>
            <person name="Baumann P."/>
            <person name="Niki H."/>
            <person name="Regev A."/>
            <person name="Nusbaum C."/>
        </authorList>
    </citation>
    <scope>NUCLEOTIDE SEQUENCE [LARGE SCALE GENOMIC DNA]</scope>
    <source>
        <strain evidence="18">OY26 / ATCC MYA-4695 / CBS 11777 / NBRC 106824 / NRRL Y48691</strain>
    </source>
</reference>
<evidence type="ECO:0000259" key="16">
    <source>
        <dbReference type="PROSITE" id="PS50067"/>
    </source>
</evidence>
<dbReference type="GO" id="GO:0051256">
    <property type="term" value="P:mitotic spindle midzone assembly"/>
    <property type="evidence" value="ECO:0007669"/>
    <property type="project" value="EnsemblFungi"/>
</dbReference>
<keyword evidence="11" id="KW-0131">Cell cycle</keyword>
<keyword evidence="2" id="KW-0963">Cytoplasm</keyword>
<name>S9VWF4_SCHCR</name>
<keyword evidence="18" id="KW-1185">Reference proteome</keyword>
<dbReference type="GO" id="GO:0008569">
    <property type="term" value="F:minus-end-directed microtubule motor activity"/>
    <property type="evidence" value="ECO:0007669"/>
    <property type="project" value="EnsemblFungi"/>
</dbReference>
<feature type="region of interest" description="Disordered" evidence="15">
    <location>
        <begin position="1044"/>
        <end position="1092"/>
    </location>
</feature>
<dbReference type="SUPFAM" id="SSF52540">
    <property type="entry name" value="P-loop containing nucleoside triphosphate hydrolases"/>
    <property type="match status" value="1"/>
</dbReference>
<protein>
    <submittedName>
        <fullName evidence="17">Kinesin-like protein Cut7</fullName>
    </submittedName>
</protein>
<dbReference type="GO" id="GO:1990023">
    <property type="term" value="C:mitotic spindle midzone"/>
    <property type="evidence" value="ECO:0007669"/>
    <property type="project" value="EnsemblFungi"/>
</dbReference>
<accession>S9VWF4</accession>
<keyword evidence="9 13" id="KW-0505">Motor protein</keyword>
<dbReference type="Gene3D" id="3.40.850.10">
    <property type="entry name" value="Kinesin motor domain"/>
    <property type="match status" value="1"/>
</dbReference>
<dbReference type="GO" id="GO:0061805">
    <property type="term" value="P:mitotic spindle elongation (spindle phase three)"/>
    <property type="evidence" value="ECO:0007669"/>
    <property type="project" value="EnsemblFungi"/>
</dbReference>
<evidence type="ECO:0000256" key="10">
    <source>
        <dbReference type="ARBA" id="ARBA00023212"/>
    </source>
</evidence>
<dbReference type="GO" id="GO:0000776">
    <property type="term" value="C:kinetochore"/>
    <property type="evidence" value="ECO:0007669"/>
    <property type="project" value="EnsemblFungi"/>
</dbReference>
<organism evidence="17 18">
    <name type="scientific">Schizosaccharomyces cryophilus (strain OY26 / ATCC MYA-4695 / CBS 11777 / NBRC 106824 / NRRL Y48691)</name>
    <name type="common">Fission yeast</name>
    <dbReference type="NCBI Taxonomy" id="653667"/>
    <lineage>
        <taxon>Eukaryota</taxon>
        <taxon>Fungi</taxon>
        <taxon>Dikarya</taxon>
        <taxon>Ascomycota</taxon>
        <taxon>Taphrinomycotina</taxon>
        <taxon>Schizosaccharomycetes</taxon>
        <taxon>Schizosaccharomycetales</taxon>
        <taxon>Schizosaccharomycetaceae</taxon>
        <taxon>Schizosaccharomyces</taxon>
    </lineage>
</organism>
<dbReference type="GO" id="GO:0099606">
    <property type="term" value="P:microtubule plus-end directed mitotic chromosome migration"/>
    <property type="evidence" value="ECO:0007669"/>
    <property type="project" value="EnsemblFungi"/>
</dbReference>
<dbReference type="FunFam" id="3.40.850.10:FF:000051">
    <property type="entry name" value="Kinesin-like protein bimC"/>
    <property type="match status" value="1"/>
</dbReference>
<proteinExistence type="inferred from homology"/>
<dbReference type="OrthoDB" id="3176171at2759"/>
<dbReference type="GO" id="GO:0008017">
    <property type="term" value="F:microtubule binding"/>
    <property type="evidence" value="ECO:0007669"/>
    <property type="project" value="EnsemblFungi"/>
</dbReference>
<evidence type="ECO:0000256" key="9">
    <source>
        <dbReference type="ARBA" id="ARBA00023175"/>
    </source>
</evidence>
<dbReference type="eggNOG" id="KOG0243">
    <property type="taxonomic scope" value="Eukaryota"/>
</dbReference>
<dbReference type="InterPro" id="IPR027417">
    <property type="entry name" value="P-loop_NTPase"/>
</dbReference>
<sequence length="1092" mass="122494">MPPRPPGGGPTQSASSKMQSRIGMNASRVPNATIPRKRRADTQSTVGYTSASQSSSAESALHDENETNINVAVRVRGRSDREVRDNSALAVSTSGAVGAELAIQSDPSSMLVAKTYAFDKVFGPEADQLMLFEHAVSPILTQVLNGYNCTIFAYGQTGTGKTYTMSGDLSDSNGILSEGAGLIPRTLYSLFSTLDNSGQEYAVKCSYYELYNEEIRDLLVADDLRKRARVFEDTSRQGNVVVTGMEEFYIKNAAEGLRLLREGSYRRHVAATKCNDLSSRSHSIFTVTIHTKVPSSSAHEPGFTNMSFSANNNSDDYMRVSKLHMVDLAGSENIGRSGAENKRARETGMINQSLLTLGRVINALVEKSHHIPYRESKLTRLLQDSLGGKTKTSMIVTVSSTNTNLEETLSTLEYASRAKSIRNKPQNNQLIFRKVLIKDLVLDIERLKADLNATRQKNGVYLAESSYKELIEGAQSKSTLCQEQARKLEVLELNIKNAREQLQLVSKSNQEHKKEIDNFQTQLTSSKSDLEAVRLENEKLREQLASEMEKRKDYETSEQKITTVATDLSQYYRESKEYIFRLFEKLSRTEKISEENETNFWNLKHELLTMLSSFQGNFTDGTNGYFNLLNNFNTSMEEILNNHGTLLNTSIKEVNTHFINLEHLLKEARSSTNPSTTLDSLVSDLLESRKNLLLLLENSLQEVSMSSQKLGNGISTELIELQKEMKDSYRKVVQDLRTLFNVQQNHCKSQKELISTAKDDITVVLQACATSINENNSSIDQFLDEYKVQEESKQKELMNRINSVVGQFLQEQNQLLYSNVGGFQTRLNKSKSEIVDSNEQLKLYFDKLNNDSDVFNKALLENKGKLQSTITQSSGLLDAKGKSIHTNSRSVYDECMTLAEAQKENVYSEVRTLDRLLQSLQAHSDDHLQEKHEKLLLRLNDLMKKTTTVRNSVTAPQDNLSALTSQIQEGTTSLAHHTNDLLGNGTETLTNIESTLEKVNFGKVEPIADTFRQEFPETPSWSRELAFADDLSNLFINKAELHEGENSQPAVSPIKEMSSQLSQRLSSKPSKLDTSKRTNNAVNKRFSSRGKR</sequence>
<evidence type="ECO:0000256" key="7">
    <source>
        <dbReference type="ARBA" id="ARBA00022840"/>
    </source>
</evidence>
<evidence type="ECO:0000256" key="3">
    <source>
        <dbReference type="ARBA" id="ARBA00022618"/>
    </source>
</evidence>
<evidence type="ECO:0000256" key="11">
    <source>
        <dbReference type="ARBA" id="ARBA00023306"/>
    </source>
</evidence>
<dbReference type="GO" id="GO:0090619">
    <property type="term" value="C:meiotic spindle pole"/>
    <property type="evidence" value="ECO:0007669"/>
    <property type="project" value="EnsemblFungi"/>
</dbReference>
<dbReference type="InterPro" id="IPR001752">
    <property type="entry name" value="Kinesin_motor_dom"/>
</dbReference>
<keyword evidence="10" id="KW-0206">Cytoskeleton</keyword>
<keyword evidence="4" id="KW-0493">Microtubule</keyword>
<dbReference type="GO" id="GO:0005827">
    <property type="term" value="C:polar microtubule"/>
    <property type="evidence" value="ECO:0007669"/>
    <property type="project" value="EnsemblFungi"/>
</dbReference>
<dbReference type="GO" id="GO:0005524">
    <property type="term" value="F:ATP binding"/>
    <property type="evidence" value="ECO:0007669"/>
    <property type="project" value="UniProtKB-UniRule"/>
</dbReference>
<dbReference type="EMBL" id="KE546990">
    <property type="protein sequence ID" value="EPY51968.1"/>
    <property type="molecule type" value="Genomic_DNA"/>
</dbReference>
<dbReference type="AlphaFoldDB" id="S9VWF4"/>
<feature type="compositionally biased region" description="Low complexity" evidence="15">
    <location>
        <begin position="50"/>
        <end position="59"/>
    </location>
</feature>
<evidence type="ECO:0000256" key="2">
    <source>
        <dbReference type="ARBA" id="ARBA00022490"/>
    </source>
</evidence>
<dbReference type="GO" id="GO:0008574">
    <property type="term" value="F:plus-end-directed microtubule motor activity"/>
    <property type="evidence" value="ECO:0007669"/>
    <property type="project" value="EnsemblFungi"/>
</dbReference>
<dbReference type="RefSeq" id="XP_013023352.1">
    <property type="nucleotide sequence ID" value="XM_013167898.1"/>
</dbReference>
<evidence type="ECO:0000256" key="5">
    <source>
        <dbReference type="ARBA" id="ARBA00022741"/>
    </source>
</evidence>
<keyword evidence="8 14" id="KW-0175">Coiled coil</keyword>
<dbReference type="STRING" id="653667.S9VWF4"/>
<feature type="compositionally biased region" description="Polar residues" evidence="15">
    <location>
        <begin position="1057"/>
        <end position="1069"/>
    </location>
</feature>
<evidence type="ECO:0000256" key="15">
    <source>
        <dbReference type="SAM" id="MobiDB-lite"/>
    </source>
</evidence>
<dbReference type="Proteomes" id="UP000015464">
    <property type="component" value="Unassembled WGS sequence"/>
</dbReference>
<evidence type="ECO:0000313" key="18">
    <source>
        <dbReference type="Proteomes" id="UP000015464"/>
    </source>
</evidence>
<dbReference type="HOGENOM" id="CLU_001485_33_2_1"/>
<feature type="region of interest" description="Disordered" evidence="15">
    <location>
        <begin position="1"/>
        <end position="65"/>
    </location>
</feature>
<dbReference type="GO" id="GO:0005634">
    <property type="term" value="C:nucleus"/>
    <property type="evidence" value="ECO:0007669"/>
    <property type="project" value="TreeGrafter"/>
</dbReference>
<dbReference type="PROSITE" id="PS00411">
    <property type="entry name" value="KINESIN_MOTOR_1"/>
    <property type="match status" value="1"/>
</dbReference>
<keyword evidence="3" id="KW-0132">Cell division</keyword>
<evidence type="ECO:0000313" key="17">
    <source>
        <dbReference type="EMBL" id="EPY51968.1"/>
    </source>
</evidence>
<dbReference type="InterPro" id="IPR019821">
    <property type="entry name" value="Kinesin_motor_CS"/>
</dbReference>
<dbReference type="GO" id="GO:0051301">
    <property type="term" value="P:cell division"/>
    <property type="evidence" value="ECO:0007669"/>
    <property type="project" value="UniProtKB-KW"/>
</dbReference>
<dbReference type="PANTHER" id="PTHR47970">
    <property type="entry name" value="KINESIN-LIKE PROTEIN KIF11"/>
    <property type="match status" value="1"/>
</dbReference>
<dbReference type="GO" id="GO:0090306">
    <property type="term" value="P:meiotic spindle assembly"/>
    <property type="evidence" value="ECO:0007669"/>
    <property type="project" value="EnsemblFungi"/>
</dbReference>
<keyword evidence="6" id="KW-0498">Mitosis</keyword>
<keyword evidence="7 13" id="KW-0067">ATP-binding</keyword>
<evidence type="ECO:0000256" key="8">
    <source>
        <dbReference type="ARBA" id="ARBA00023054"/>
    </source>
</evidence>
<evidence type="ECO:0000256" key="4">
    <source>
        <dbReference type="ARBA" id="ARBA00022701"/>
    </source>
</evidence>